<dbReference type="EMBL" id="UOFI01000118">
    <property type="protein sequence ID" value="VAW68269.1"/>
    <property type="molecule type" value="Genomic_DNA"/>
</dbReference>
<reference evidence="13" key="1">
    <citation type="submission" date="2018-06" db="EMBL/GenBank/DDBJ databases">
        <authorList>
            <person name="Zhirakovskaya E."/>
        </authorList>
    </citation>
    <scope>NUCLEOTIDE SEQUENCE</scope>
</reference>
<keyword evidence="11" id="KW-0535">Nitrogen fixation</keyword>
<evidence type="ECO:0000259" key="12">
    <source>
        <dbReference type="PROSITE" id="PS50045"/>
    </source>
</evidence>
<dbReference type="Pfam" id="PF25601">
    <property type="entry name" value="AAA_lid_14"/>
    <property type="match status" value="1"/>
</dbReference>
<dbReference type="InterPro" id="IPR002078">
    <property type="entry name" value="Sigma_54_int"/>
</dbReference>
<keyword evidence="9" id="KW-0010">Activator</keyword>
<comment type="function">
    <text evidence="1">Required for activation of most nif operons, which are directly involved in nitrogen fixation.</text>
</comment>
<gene>
    <name evidence="13" type="ORF">MNBD_GAMMA09-3689</name>
</gene>
<evidence type="ECO:0000256" key="5">
    <source>
        <dbReference type="ARBA" id="ARBA00022840"/>
    </source>
</evidence>
<keyword evidence="6" id="KW-0902">Two-component regulatory system</keyword>
<dbReference type="GO" id="GO:0003700">
    <property type="term" value="F:DNA-binding transcription factor activity"/>
    <property type="evidence" value="ECO:0007669"/>
    <property type="project" value="InterPro"/>
</dbReference>
<dbReference type="SMART" id="SM00065">
    <property type="entry name" value="GAF"/>
    <property type="match status" value="1"/>
</dbReference>
<keyword evidence="8" id="KW-0238">DNA-binding</keyword>
<feature type="domain" description="Sigma-54 factor interaction" evidence="12">
    <location>
        <begin position="197"/>
        <end position="425"/>
    </location>
</feature>
<dbReference type="Pfam" id="PF01590">
    <property type="entry name" value="GAF"/>
    <property type="match status" value="1"/>
</dbReference>
<dbReference type="Pfam" id="PF00158">
    <property type="entry name" value="Sigma54_activat"/>
    <property type="match status" value="1"/>
</dbReference>
<dbReference type="Gene3D" id="1.10.8.60">
    <property type="match status" value="1"/>
</dbReference>
<dbReference type="NCBIfam" id="TIGR01817">
    <property type="entry name" value="nifA"/>
    <property type="match status" value="1"/>
</dbReference>
<dbReference type="Gene3D" id="3.40.50.300">
    <property type="entry name" value="P-loop containing nucleotide triphosphate hydrolases"/>
    <property type="match status" value="1"/>
</dbReference>
<proteinExistence type="predicted"/>
<organism evidence="13">
    <name type="scientific">hydrothermal vent metagenome</name>
    <dbReference type="NCBI Taxonomy" id="652676"/>
    <lineage>
        <taxon>unclassified sequences</taxon>
        <taxon>metagenomes</taxon>
        <taxon>ecological metagenomes</taxon>
    </lineage>
</organism>
<dbReference type="InterPro" id="IPR025662">
    <property type="entry name" value="Sigma_54_int_dom_ATP-bd_1"/>
</dbReference>
<dbReference type="PRINTS" id="PR01590">
    <property type="entry name" value="HTHFIS"/>
</dbReference>
<evidence type="ECO:0000313" key="13">
    <source>
        <dbReference type="EMBL" id="VAW68269.1"/>
    </source>
</evidence>
<keyword evidence="4" id="KW-0547">Nucleotide-binding</keyword>
<evidence type="ECO:0000256" key="6">
    <source>
        <dbReference type="ARBA" id="ARBA00023012"/>
    </source>
</evidence>
<dbReference type="InterPro" id="IPR058031">
    <property type="entry name" value="AAA_lid_NorR"/>
</dbReference>
<name>A0A3B0Y2B3_9ZZZZ</name>
<dbReference type="Gene3D" id="1.10.10.60">
    <property type="entry name" value="Homeodomain-like"/>
    <property type="match status" value="1"/>
</dbReference>
<dbReference type="PROSITE" id="PS00675">
    <property type="entry name" value="SIGMA54_INTERACT_1"/>
    <property type="match status" value="1"/>
</dbReference>
<evidence type="ECO:0000256" key="7">
    <source>
        <dbReference type="ARBA" id="ARBA00023015"/>
    </source>
</evidence>
<dbReference type="PANTHER" id="PTHR32071">
    <property type="entry name" value="TRANSCRIPTIONAL REGULATORY PROTEIN"/>
    <property type="match status" value="1"/>
</dbReference>
<dbReference type="InterPro" id="IPR029016">
    <property type="entry name" value="GAF-like_dom_sf"/>
</dbReference>
<dbReference type="InterPro" id="IPR027417">
    <property type="entry name" value="P-loop_NTPase"/>
</dbReference>
<dbReference type="SMART" id="SM00382">
    <property type="entry name" value="AAA"/>
    <property type="match status" value="1"/>
</dbReference>
<keyword evidence="5" id="KW-0067">ATP-binding</keyword>
<dbReference type="SUPFAM" id="SSF55781">
    <property type="entry name" value="GAF domain-like"/>
    <property type="match status" value="1"/>
</dbReference>
<evidence type="ECO:0000256" key="8">
    <source>
        <dbReference type="ARBA" id="ARBA00023125"/>
    </source>
</evidence>
<dbReference type="InterPro" id="IPR003018">
    <property type="entry name" value="GAF"/>
</dbReference>
<dbReference type="InterPro" id="IPR025943">
    <property type="entry name" value="Sigma_54_int_dom_ATP-bd_2"/>
</dbReference>
<dbReference type="Gene3D" id="3.30.450.40">
    <property type="match status" value="1"/>
</dbReference>
<dbReference type="PROSITE" id="PS00688">
    <property type="entry name" value="SIGMA54_INTERACT_3"/>
    <property type="match status" value="1"/>
</dbReference>
<evidence type="ECO:0000256" key="10">
    <source>
        <dbReference type="ARBA" id="ARBA00023163"/>
    </source>
</evidence>
<keyword evidence="10" id="KW-0804">Transcription</keyword>
<feature type="non-terminal residue" evidence="13">
    <location>
        <position position="1"/>
    </location>
</feature>
<evidence type="ECO:0000256" key="1">
    <source>
        <dbReference type="ARBA" id="ARBA00002167"/>
    </source>
</evidence>
<dbReference type="GO" id="GO:0043565">
    <property type="term" value="F:sequence-specific DNA binding"/>
    <property type="evidence" value="ECO:0007669"/>
    <property type="project" value="InterPro"/>
</dbReference>
<protein>
    <recommendedName>
        <fullName evidence="3">Nif-specific regulatory protein</fullName>
    </recommendedName>
</protein>
<dbReference type="PROSITE" id="PS00676">
    <property type="entry name" value="SIGMA54_INTERACT_2"/>
    <property type="match status" value="1"/>
</dbReference>
<keyword evidence="7" id="KW-0805">Transcription regulation</keyword>
<evidence type="ECO:0000256" key="3">
    <source>
        <dbReference type="ARBA" id="ARBA00015308"/>
    </source>
</evidence>
<sequence>AAMCAPVQAELETLYGVSKVLSKSVNLEQTLAEVLKLLHDQGRLLNGMVCLLDEDSKDLMVYAVHESDRLTPLKSVRYQEGEGLVGIIMERSKPMIVERISDEPRFLGRLGVYDKALPFIGVPIKIDEKEPVGVFVAQPLSGGDLLPEQARFLEMLAILVGQSVSLSRTVVNERRALEDERDLLRREVKAEYGFDNIVGHSQVMRRVFDQVRQVAKWNTTVLIRGDSGTGKELIANAIHYNSPRSGDIFVKLNCAALPDNLLESELFGHEKGSFTGAVSQRKGRFEQADGGTLFLDEIGEISSAFQAKLLRVLQEGEFERVGGLKTLKVDVRIIAATNRDLEADVEQGNFREDLFYRLNVMPINMPSICERVEDIPDLARFLIEKISRSQGRPLTIVDSAIRILMQHDWPGNVRELENRLERAAIMCEHGQIDRDVIVLTGLEESGAMNAVAKSVAKVELDDPELDDRERVIAALEQAGWVQAKAARLLGLTPRQIAYRIQTLNIKVRQI</sequence>
<dbReference type="PANTHER" id="PTHR32071:SF117">
    <property type="entry name" value="PTS-DEPENDENT DIHYDROXYACETONE KINASE OPERON REGULATORY PROTEIN-RELATED"/>
    <property type="match status" value="1"/>
</dbReference>
<dbReference type="AlphaFoldDB" id="A0A3B0Y2B3"/>
<dbReference type="SUPFAM" id="SSF52540">
    <property type="entry name" value="P-loop containing nucleoside triphosphate hydrolases"/>
    <property type="match status" value="1"/>
</dbReference>
<comment type="subunit">
    <text evidence="2">Interacts with sigma-54.</text>
</comment>
<dbReference type="CDD" id="cd00009">
    <property type="entry name" value="AAA"/>
    <property type="match status" value="1"/>
</dbReference>
<dbReference type="GO" id="GO:0009399">
    <property type="term" value="P:nitrogen fixation"/>
    <property type="evidence" value="ECO:0007669"/>
    <property type="project" value="InterPro"/>
</dbReference>
<dbReference type="GO" id="GO:0005524">
    <property type="term" value="F:ATP binding"/>
    <property type="evidence" value="ECO:0007669"/>
    <property type="project" value="UniProtKB-KW"/>
</dbReference>
<dbReference type="Pfam" id="PF02954">
    <property type="entry name" value="HTH_8"/>
    <property type="match status" value="1"/>
</dbReference>
<evidence type="ECO:0000256" key="9">
    <source>
        <dbReference type="ARBA" id="ARBA00023159"/>
    </source>
</evidence>
<evidence type="ECO:0000256" key="2">
    <source>
        <dbReference type="ARBA" id="ARBA00011135"/>
    </source>
</evidence>
<evidence type="ECO:0000256" key="11">
    <source>
        <dbReference type="ARBA" id="ARBA00023231"/>
    </source>
</evidence>
<dbReference type="InterPro" id="IPR003593">
    <property type="entry name" value="AAA+_ATPase"/>
</dbReference>
<dbReference type="FunFam" id="3.40.50.300:FF:000006">
    <property type="entry name" value="DNA-binding transcriptional regulator NtrC"/>
    <property type="match status" value="1"/>
</dbReference>
<accession>A0A3B0Y2B3</accession>
<dbReference type="InterPro" id="IPR025944">
    <property type="entry name" value="Sigma_54_int_dom_CS"/>
</dbReference>
<dbReference type="PROSITE" id="PS50045">
    <property type="entry name" value="SIGMA54_INTERACT_4"/>
    <property type="match status" value="1"/>
</dbReference>
<evidence type="ECO:0000256" key="4">
    <source>
        <dbReference type="ARBA" id="ARBA00022741"/>
    </source>
</evidence>
<dbReference type="InterPro" id="IPR002197">
    <property type="entry name" value="HTH_Fis"/>
</dbReference>
<dbReference type="InterPro" id="IPR010113">
    <property type="entry name" value="Nif-specific_regulatory_prot"/>
</dbReference>
<dbReference type="GO" id="GO:0000160">
    <property type="term" value="P:phosphorelay signal transduction system"/>
    <property type="evidence" value="ECO:0007669"/>
    <property type="project" value="UniProtKB-KW"/>
</dbReference>